<dbReference type="Proteomes" id="UP000218209">
    <property type="component" value="Unassembled WGS sequence"/>
</dbReference>
<evidence type="ECO:0000256" key="1">
    <source>
        <dbReference type="SAM" id="MobiDB-lite"/>
    </source>
</evidence>
<keyword evidence="3" id="KW-1185">Reference proteome</keyword>
<proteinExistence type="predicted"/>
<evidence type="ECO:0000313" key="3">
    <source>
        <dbReference type="Proteomes" id="UP000218209"/>
    </source>
</evidence>
<organism evidence="2 3">
    <name type="scientific">Porphyra umbilicalis</name>
    <name type="common">Purple laver</name>
    <name type="synonym">Red alga</name>
    <dbReference type="NCBI Taxonomy" id="2786"/>
    <lineage>
        <taxon>Eukaryota</taxon>
        <taxon>Rhodophyta</taxon>
        <taxon>Bangiophyceae</taxon>
        <taxon>Bangiales</taxon>
        <taxon>Bangiaceae</taxon>
        <taxon>Porphyra</taxon>
    </lineage>
</organism>
<protein>
    <submittedName>
        <fullName evidence="2">Uncharacterized protein</fullName>
    </submittedName>
</protein>
<name>A0A1X6NV17_PORUM</name>
<reference evidence="2 3" key="1">
    <citation type="submission" date="2017-03" db="EMBL/GenBank/DDBJ databases">
        <title>WGS assembly of Porphyra umbilicalis.</title>
        <authorList>
            <person name="Brawley S.H."/>
            <person name="Blouin N.A."/>
            <person name="Ficko-Blean E."/>
            <person name="Wheeler G.L."/>
            <person name="Lohr M."/>
            <person name="Goodson H.V."/>
            <person name="Jenkins J.W."/>
            <person name="Blaby-Haas C.E."/>
            <person name="Helliwell K.E."/>
            <person name="Chan C."/>
            <person name="Marriage T."/>
            <person name="Bhattacharya D."/>
            <person name="Klein A.S."/>
            <person name="Badis Y."/>
            <person name="Brodie J."/>
            <person name="Cao Y."/>
            <person name="Collen J."/>
            <person name="Dittami S.M."/>
            <person name="Gachon C.M."/>
            <person name="Green B.R."/>
            <person name="Karpowicz S."/>
            <person name="Kim J.W."/>
            <person name="Kudahl U."/>
            <person name="Lin S."/>
            <person name="Michel G."/>
            <person name="Mittag M."/>
            <person name="Olson B.J."/>
            <person name="Pangilinan J."/>
            <person name="Peng Y."/>
            <person name="Qiu H."/>
            <person name="Shu S."/>
            <person name="Singer J.T."/>
            <person name="Smith A.G."/>
            <person name="Sprecher B.N."/>
            <person name="Wagner V."/>
            <person name="Wang W."/>
            <person name="Wang Z.-Y."/>
            <person name="Yan J."/>
            <person name="Yarish C."/>
            <person name="Zoeuner-Riek S."/>
            <person name="Zhuang Y."/>
            <person name="Zou Y."/>
            <person name="Lindquist E.A."/>
            <person name="Grimwood J."/>
            <person name="Barry K."/>
            <person name="Rokhsar D.S."/>
            <person name="Schmutz J."/>
            <person name="Stiller J.W."/>
            <person name="Grossman A.R."/>
            <person name="Prochnik S.E."/>
        </authorList>
    </citation>
    <scope>NUCLEOTIDE SEQUENCE [LARGE SCALE GENOMIC DNA]</scope>
    <source>
        <strain evidence="2">4086291</strain>
    </source>
</reference>
<sequence>MYAAVKGSDGDAGGAHGGRAMARRGWPLVAWGSGGGSRLVTGAAVGRAPPSRATRPARGESVRVPSPRAAAAAARLKYAPAEGGGRGRPGDAPPRHTPQAPWRVVWRQSPPRGVDGPTRAAGGRAGGERPVLVPPQTGRATTARRSTWGRARGRAPPPPLRPPPSPRNAAADAVDADVVVDAAAGAPPAARKPPGRPREPRLRADNGADWSAIFSCTAARRPALDGDATTTGGRAAGMRRQR</sequence>
<evidence type="ECO:0000313" key="2">
    <source>
        <dbReference type="EMBL" id="OSX72474.1"/>
    </source>
</evidence>
<gene>
    <name evidence="2" type="ORF">BU14_0432s0011</name>
</gene>
<dbReference type="EMBL" id="KV919059">
    <property type="protein sequence ID" value="OSX72474.1"/>
    <property type="molecule type" value="Genomic_DNA"/>
</dbReference>
<feature type="compositionally biased region" description="Low complexity" evidence="1">
    <location>
        <begin position="47"/>
        <end position="56"/>
    </location>
</feature>
<dbReference type="AlphaFoldDB" id="A0A1X6NV17"/>
<feature type="compositionally biased region" description="Basic and acidic residues" evidence="1">
    <location>
        <begin position="196"/>
        <end position="206"/>
    </location>
</feature>
<feature type="compositionally biased region" description="Pro residues" evidence="1">
    <location>
        <begin position="155"/>
        <end position="166"/>
    </location>
</feature>
<accession>A0A1X6NV17</accession>
<feature type="region of interest" description="Disordered" evidence="1">
    <location>
        <begin position="41"/>
        <end position="206"/>
    </location>
</feature>
<feature type="region of interest" description="Disordered" evidence="1">
    <location>
        <begin position="220"/>
        <end position="242"/>
    </location>
</feature>
<feature type="compositionally biased region" description="Low complexity" evidence="1">
    <location>
        <begin position="167"/>
        <end position="189"/>
    </location>
</feature>